<dbReference type="GO" id="GO:0016747">
    <property type="term" value="F:acyltransferase activity, transferring groups other than amino-acyl groups"/>
    <property type="evidence" value="ECO:0007669"/>
    <property type="project" value="InterPro"/>
</dbReference>
<proteinExistence type="predicted"/>
<dbReference type="OrthoDB" id="961272at2"/>
<dbReference type="Gene3D" id="3.40.630.30">
    <property type="match status" value="1"/>
</dbReference>
<comment type="caution">
    <text evidence="2">The sequence shown here is derived from an EMBL/GenBank/DDBJ whole genome shotgun (WGS) entry which is preliminary data.</text>
</comment>
<evidence type="ECO:0000313" key="2">
    <source>
        <dbReference type="EMBL" id="PWH86727.1"/>
    </source>
</evidence>
<evidence type="ECO:0000313" key="3">
    <source>
        <dbReference type="Proteomes" id="UP000245370"/>
    </source>
</evidence>
<protein>
    <submittedName>
        <fullName evidence="2">GNAT family N-acetyltransferase</fullName>
    </submittedName>
</protein>
<dbReference type="EMBL" id="QFRJ01000001">
    <property type="protein sequence ID" value="PWH86727.1"/>
    <property type="molecule type" value="Genomic_DNA"/>
</dbReference>
<keyword evidence="3" id="KW-1185">Reference proteome</keyword>
<dbReference type="PROSITE" id="PS51186">
    <property type="entry name" value="GNAT"/>
    <property type="match status" value="1"/>
</dbReference>
<gene>
    <name evidence="2" type="ORF">DIT68_00220</name>
</gene>
<reference evidence="2 3" key="2">
    <citation type="submission" date="2018-05" db="EMBL/GenBank/DDBJ databases">
        <authorList>
            <person name="Lanie J.A."/>
            <person name="Ng W.-L."/>
            <person name="Kazmierczak K.M."/>
            <person name="Andrzejewski T.M."/>
            <person name="Davidsen T.M."/>
            <person name="Wayne K.J."/>
            <person name="Tettelin H."/>
            <person name="Glass J.I."/>
            <person name="Rusch D."/>
            <person name="Podicherti R."/>
            <person name="Tsui H.-C.T."/>
            <person name="Winkler M.E."/>
        </authorList>
    </citation>
    <scope>NUCLEOTIDE SEQUENCE [LARGE SCALE GENOMIC DNA]</scope>
    <source>
        <strain evidence="2 3">C305</strain>
    </source>
</reference>
<dbReference type="CDD" id="cd04301">
    <property type="entry name" value="NAT_SF"/>
    <property type="match status" value="1"/>
</dbReference>
<accession>A0A2U2XG45</accession>
<dbReference type="SUPFAM" id="SSF55729">
    <property type="entry name" value="Acyl-CoA N-acyltransferases (Nat)"/>
    <property type="match status" value="1"/>
</dbReference>
<evidence type="ECO:0000259" key="1">
    <source>
        <dbReference type="PROSITE" id="PS51186"/>
    </source>
</evidence>
<sequence>MRNLKIRAYQTKDKCKVVEIFKSNVPKYFAESELEDLKCYLGNQIEVYFVAEMNDEIIGAGGINFEDEKKTGIISWDFIHPNHQGKGIGSKLLQHRLELLKSMQNIDTINVRTSQLTFMFYEKNGFVLNKIQKDYWAKGYDLYEMNFQIRNYPIVVGQRL</sequence>
<dbReference type="Proteomes" id="UP000245370">
    <property type="component" value="Unassembled WGS sequence"/>
</dbReference>
<organism evidence="2 3">
    <name type="scientific">Brumimicrobium oceani</name>
    <dbReference type="NCBI Taxonomy" id="2100725"/>
    <lineage>
        <taxon>Bacteria</taxon>
        <taxon>Pseudomonadati</taxon>
        <taxon>Bacteroidota</taxon>
        <taxon>Flavobacteriia</taxon>
        <taxon>Flavobacteriales</taxon>
        <taxon>Crocinitomicaceae</taxon>
        <taxon>Brumimicrobium</taxon>
    </lineage>
</organism>
<name>A0A2U2XG45_9FLAO</name>
<keyword evidence="2" id="KW-0808">Transferase</keyword>
<feature type="domain" description="N-acetyltransferase" evidence="1">
    <location>
        <begin position="4"/>
        <end position="150"/>
    </location>
</feature>
<dbReference type="InterPro" id="IPR000182">
    <property type="entry name" value="GNAT_dom"/>
</dbReference>
<dbReference type="AlphaFoldDB" id="A0A2U2XG45"/>
<dbReference type="Pfam" id="PF13508">
    <property type="entry name" value="Acetyltransf_7"/>
    <property type="match status" value="1"/>
</dbReference>
<dbReference type="InterPro" id="IPR016181">
    <property type="entry name" value="Acyl_CoA_acyltransferase"/>
</dbReference>
<dbReference type="RefSeq" id="WP_109357809.1">
    <property type="nucleotide sequence ID" value="NZ_QFRJ01000001.1"/>
</dbReference>
<reference evidence="2 3" key="1">
    <citation type="submission" date="2018-05" db="EMBL/GenBank/DDBJ databases">
        <title>Brumimicrobium oceani sp. nov., isolated from coastal sediment.</title>
        <authorList>
            <person name="Kou Y."/>
        </authorList>
    </citation>
    <scope>NUCLEOTIDE SEQUENCE [LARGE SCALE GENOMIC DNA]</scope>
    <source>
        <strain evidence="2 3">C305</strain>
    </source>
</reference>